<dbReference type="EMBL" id="MT142779">
    <property type="protein sequence ID" value="QJA88449.1"/>
    <property type="molecule type" value="Genomic_DNA"/>
</dbReference>
<organism evidence="1">
    <name type="scientific">viral metagenome</name>
    <dbReference type="NCBI Taxonomy" id="1070528"/>
    <lineage>
        <taxon>unclassified sequences</taxon>
        <taxon>metagenomes</taxon>
        <taxon>organismal metagenomes</taxon>
    </lineage>
</organism>
<dbReference type="AlphaFoldDB" id="A0A6M3KA16"/>
<protein>
    <submittedName>
        <fullName evidence="1">Uncharacterized protein</fullName>
    </submittedName>
</protein>
<reference evidence="1" key="1">
    <citation type="submission" date="2020-03" db="EMBL/GenBank/DDBJ databases">
        <title>The deep terrestrial virosphere.</title>
        <authorList>
            <person name="Holmfeldt K."/>
            <person name="Nilsson E."/>
            <person name="Simone D."/>
            <person name="Lopez-Fernandez M."/>
            <person name="Wu X."/>
            <person name="de Brujin I."/>
            <person name="Lundin D."/>
            <person name="Andersson A."/>
            <person name="Bertilsson S."/>
            <person name="Dopson M."/>
        </authorList>
    </citation>
    <scope>NUCLEOTIDE SEQUENCE</scope>
    <source>
        <strain evidence="1">MM415A01024</strain>
        <strain evidence="2">MM415B02762</strain>
    </source>
</reference>
<dbReference type="EMBL" id="MT142350">
    <property type="protein sequence ID" value="QJA78713.1"/>
    <property type="molecule type" value="Genomic_DNA"/>
</dbReference>
<proteinExistence type="predicted"/>
<evidence type="ECO:0000313" key="2">
    <source>
        <dbReference type="EMBL" id="QJA88449.1"/>
    </source>
</evidence>
<name>A0A6M3KA16_9ZZZZ</name>
<evidence type="ECO:0000313" key="1">
    <source>
        <dbReference type="EMBL" id="QJA78713.1"/>
    </source>
</evidence>
<accession>A0A6M3KA16</accession>
<gene>
    <name evidence="1" type="ORF">MM415A01024_0007</name>
    <name evidence="2" type="ORF">MM415B02762_0003</name>
</gene>
<sequence>MHGEKLDCNKCTKKACDGLYMRWQSEEGVYTERCPNLFVKESAVPYLVWKRYKDTGYLPYDGGWADQPAPIMDVIFALDDEYAKLQAEDIENAKSKR</sequence>